<protein>
    <submittedName>
        <fullName evidence="1">Uncharacterized protein</fullName>
    </submittedName>
</protein>
<keyword evidence="2" id="KW-1185">Reference proteome</keyword>
<dbReference type="Proteomes" id="UP000092460">
    <property type="component" value="Unassembled WGS sequence"/>
</dbReference>
<dbReference type="EnsemblMetazoa" id="GPPI007148-RA">
    <property type="protein sequence ID" value="GPPI007148-PA"/>
    <property type="gene ID" value="GPPI007148"/>
</dbReference>
<reference evidence="1" key="2">
    <citation type="submission" date="2020-05" db="UniProtKB">
        <authorList>
            <consortium name="EnsemblMetazoa"/>
        </authorList>
    </citation>
    <scope>IDENTIFICATION</scope>
    <source>
        <strain evidence="1">IAEA</strain>
    </source>
</reference>
<evidence type="ECO:0000313" key="1">
    <source>
        <dbReference type="EnsemblMetazoa" id="GPPI007148-PA"/>
    </source>
</evidence>
<dbReference type="VEuPathDB" id="VectorBase:GPPI007148"/>
<dbReference type="AlphaFoldDB" id="A0A1B0ASM1"/>
<sequence length="87" mass="9975">MSPAHAYMLYVSIPNMVVKLPLASVTLTSAACTAYKYNKICQRLYGSWRKFNSYINDVAFLHCNRLKIAMSFLNIIDGFVDELSFKR</sequence>
<proteinExistence type="predicted"/>
<reference evidence="2" key="1">
    <citation type="submission" date="2015-01" db="EMBL/GenBank/DDBJ databases">
        <authorList>
            <person name="Aksoy S."/>
            <person name="Warren W."/>
            <person name="Wilson R.K."/>
        </authorList>
    </citation>
    <scope>NUCLEOTIDE SEQUENCE [LARGE SCALE GENOMIC DNA]</scope>
    <source>
        <strain evidence="2">IAEA</strain>
    </source>
</reference>
<accession>A0A1B0ASM1</accession>
<name>A0A1B0ASM1_9MUSC</name>
<organism evidence="1 2">
    <name type="scientific">Glossina palpalis gambiensis</name>
    <dbReference type="NCBI Taxonomy" id="67801"/>
    <lineage>
        <taxon>Eukaryota</taxon>
        <taxon>Metazoa</taxon>
        <taxon>Ecdysozoa</taxon>
        <taxon>Arthropoda</taxon>
        <taxon>Hexapoda</taxon>
        <taxon>Insecta</taxon>
        <taxon>Pterygota</taxon>
        <taxon>Neoptera</taxon>
        <taxon>Endopterygota</taxon>
        <taxon>Diptera</taxon>
        <taxon>Brachycera</taxon>
        <taxon>Muscomorpha</taxon>
        <taxon>Hippoboscoidea</taxon>
        <taxon>Glossinidae</taxon>
        <taxon>Glossina</taxon>
    </lineage>
</organism>
<dbReference type="EMBL" id="JXJN01002881">
    <property type="status" value="NOT_ANNOTATED_CDS"/>
    <property type="molecule type" value="Genomic_DNA"/>
</dbReference>
<evidence type="ECO:0000313" key="2">
    <source>
        <dbReference type="Proteomes" id="UP000092460"/>
    </source>
</evidence>